<keyword evidence="2" id="KW-1185">Reference proteome</keyword>
<name>A0ABP0XSP9_9ROSI</name>
<protein>
    <submittedName>
        <fullName evidence="1">Uncharacterized protein</fullName>
    </submittedName>
</protein>
<dbReference type="Proteomes" id="UP001642487">
    <property type="component" value="Chromosome 1"/>
</dbReference>
<gene>
    <name evidence="1" type="ORF">CITCOLO1_LOCUS1369</name>
</gene>
<organism evidence="1 2">
    <name type="scientific">Citrullus colocynthis</name>
    <name type="common">colocynth</name>
    <dbReference type="NCBI Taxonomy" id="252529"/>
    <lineage>
        <taxon>Eukaryota</taxon>
        <taxon>Viridiplantae</taxon>
        <taxon>Streptophyta</taxon>
        <taxon>Embryophyta</taxon>
        <taxon>Tracheophyta</taxon>
        <taxon>Spermatophyta</taxon>
        <taxon>Magnoliopsida</taxon>
        <taxon>eudicotyledons</taxon>
        <taxon>Gunneridae</taxon>
        <taxon>Pentapetalae</taxon>
        <taxon>rosids</taxon>
        <taxon>fabids</taxon>
        <taxon>Cucurbitales</taxon>
        <taxon>Cucurbitaceae</taxon>
        <taxon>Benincaseae</taxon>
        <taxon>Citrullus</taxon>
    </lineage>
</organism>
<sequence>MLIIHNLLSLICSWKEKEKLKGKMVRITPKITMVKSIMLVVLLTSSWLFLIDGKRPLLHDDQLKNQLEEEHQLEIEDNQIEVNDKHHECYRTSYSCWKTDEKVGNNNP</sequence>
<accession>A0ABP0XSP9</accession>
<proteinExistence type="predicted"/>
<reference evidence="1 2" key="1">
    <citation type="submission" date="2024-03" db="EMBL/GenBank/DDBJ databases">
        <authorList>
            <person name="Gkanogiannis A."/>
            <person name="Becerra Lopez-Lavalle L."/>
        </authorList>
    </citation>
    <scope>NUCLEOTIDE SEQUENCE [LARGE SCALE GENOMIC DNA]</scope>
</reference>
<evidence type="ECO:0000313" key="2">
    <source>
        <dbReference type="Proteomes" id="UP001642487"/>
    </source>
</evidence>
<dbReference type="EMBL" id="OZ021735">
    <property type="protein sequence ID" value="CAK9309773.1"/>
    <property type="molecule type" value="Genomic_DNA"/>
</dbReference>
<evidence type="ECO:0000313" key="1">
    <source>
        <dbReference type="EMBL" id="CAK9309773.1"/>
    </source>
</evidence>